<accession>A0ABV2QAD2</accession>
<sequence>MNRYKSAARPLSFLYAALIVYASLYPFSGWRDQGLAPWAFTAAPLPQYWTRFDIIANVAGYVPMGFLLTLALLRAHWRWPAVVLATLVTALLSFTMEALQSYLPIRVASNLDWGLNATGGVIGALTAYVLERLGAIDRWRRFRALWFVHDSRGALVLLALWPVGLLFTPPVALGLGQVYERLEDALAQVLEDTPFLEWLPLRELDLQPLLPGVELICVALGALVPCLLGYTIIRDRGRRALFAMSALTLGVLVSALSAALTWGPVYAWAWVSQPVEAGLMVGAFAAFATLFLPPRVCGVLLMVALVTQVVMLNAAPESAYFSATLQSWEQGRFIHFHGLAQWVGWLWPYVTFIYLLIHAFRADRHPATPVPRIDEAHGVSRANSLSDDGLSKALETQQRDPSGR</sequence>
<gene>
    <name evidence="4" type="ORF">ABIE13_003110</name>
</gene>
<evidence type="ECO:0000256" key="1">
    <source>
        <dbReference type="SAM" id="MobiDB-lite"/>
    </source>
</evidence>
<feature type="transmembrane region" description="Helical" evidence="2">
    <location>
        <begin position="12"/>
        <end position="30"/>
    </location>
</feature>
<evidence type="ECO:0000313" key="5">
    <source>
        <dbReference type="Proteomes" id="UP001549320"/>
    </source>
</evidence>
<proteinExistence type="predicted"/>
<evidence type="ECO:0000313" key="4">
    <source>
        <dbReference type="EMBL" id="MET4577994.1"/>
    </source>
</evidence>
<feature type="transmembrane region" description="Helical" evidence="2">
    <location>
        <begin position="80"/>
        <end position="103"/>
    </location>
</feature>
<dbReference type="InterPro" id="IPR006976">
    <property type="entry name" value="VanZ-like"/>
</dbReference>
<evidence type="ECO:0000259" key="3">
    <source>
        <dbReference type="Pfam" id="PF04892"/>
    </source>
</evidence>
<dbReference type="Pfam" id="PF04892">
    <property type="entry name" value="VanZ"/>
    <property type="match status" value="1"/>
</dbReference>
<dbReference type="NCBIfam" id="NF037970">
    <property type="entry name" value="vanZ_1"/>
    <property type="match status" value="1"/>
</dbReference>
<keyword evidence="2" id="KW-1133">Transmembrane helix</keyword>
<feature type="transmembrane region" description="Helical" evidence="2">
    <location>
        <begin position="115"/>
        <end position="133"/>
    </location>
</feature>
<organism evidence="4 5">
    <name type="scientific">Ottowia thiooxydans</name>
    <dbReference type="NCBI Taxonomy" id="219182"/>
    <lineage>
        <taxon>Bacteria</taxon>
        <taxon>Pseudomonadati</taxon>
        <taxon>Pseudomonadota</taxon>
        <taxon>Betaproteobacteria</taxon>
        <taxon>Burkholderiales</taxon>
        <taxon>Comamonadaceae</taxon>
        <taxon>Ottowia</taxon>
    </lineage>
</organism>
<keyword evidence="2" id="KW-0472">Membrane</keyword>
<feature type="domain" description="VanZ-like" evidence="3">
    <location>
        <begin position="21"/>
        <end position="130"/>
    </location>
</feature>
<feature type="transmembrane region" description="Helical" evidence="2">
    <location>
        <begin position="154"/>
        <end position="173"/>
    </location>
</feature>
<feature type="transmembrane region" description="Helical" evidence="2">
    <location>
        <begin position="54"/>
        <end position="73"/>
    </location>
</feature>
<feature type="transmembrane region" description="Helical" evidence="2">
    <location>
        <begin position="268"/>
        <end position="292"/>
    </location>
</feature>
<reference evidence="4 5" key="1">
    <citation type="submission" date="2024-06" db="EMBL/GenBank/DDBJ databases">
        <title>Sorghum-associated microbial communities from plants grown in Nebraska, USA.</title>
        <authorList>
            <person name="Schachtman D."/>
        </authorList>
    </citation>
    <scope>NUCLEOTIDE SEQUENCE [LARGE SCALE GENOMIC DNA]</scope>
    <source>
        <strain evidence="4 5">2709</strain>
    </source>
</reference>
<feature type="transmembrane region" description="Helical" evidence="2">
    <location>
        <begin position="209"/>
        <end position="233"/>
    </location>
</feature>
<feature type="region of interest" description="Disordered" evidence="1">
    <location>
        <begin position="381"/>
        <end position="404"/>
    </location>
</feature>
<feature type="transmembrane region" description="Helical" evidence="2">
    <location>
        <begin position="299"/>
        <end position="316"/>
    </location>
</feature>
<name>A0ABV2QAD2_9BURK</name>
<evidence type="ECO:0000256" key="2">
    <source>
        <dbReference type="SAM" id="Phobius"/>
    </source>
</evidence>
<dbReference type="EMBL" id="JBEPSH010000006">
    <property type="protein sequence ID" value="MET4577994.1"/>
    <property type="molecule type" value="Genomic_DNA"/>
</dbReference>
<dbReference type="Proteomes" id="UP001549320">
    <property type="component" value="Unassembled WGS sequence"/>
</dbReference>
<protein>
    <submittedName>
        <fullName evidence="4">VanZ family protein</fullName>
    </submittedName>
</protein>
<keyword evidence="2" id="KW-0812">Transmembrane</keyword>
<feature type="transmembrane region" description="Helical" evidence="2">
    <location>
        <begin position="240"/>
        <end position="262"/>
    </location>
</feature>
<feature type="transmembrane region" description="Helical" evidence="2">
    <location>
        <begin position="336"/>
        <end position="357"/>
    </location>
</feature>
<comment type="caution">
    <text evidence="4">The sequence shown here is derived from an EMBL/GenBank/DDBJ whole genome shotgun (WGS) entry which is preliminary data.</text>
</comment>
<keyword evidence="5" id="KW-1185">Reference proteome</keyword>
<dbReference type="RefSeq" id="WP_354444863.1">
    <property type="nucleotide sequence ID" value="NZ_JBEPSH010000006.1"/>
</dbReference>